<evidence type="ECO:0000259" key="13">
    <source>
        <dbReference type="Pfam" id="PF07992"/>
    </source>
</evidence>
<keyword evidence="15" id="KW-1185">Reference proteome</keyword>
<dbReference type="EMBL" id="BQXS01009700">
    <property type="protein sequence ID" value="GKT31575.1"/>
    <property type="molecule type" value="Genomic_DNA"/>
</dbReference>
<dbReference type="InterPro" id="IPR046952">
    <property type="entry name" value="GSHR/TRXR-like"/>
</dbReference>
<organism evidence="14 15">
    <name type="scientific">Aduncisulcus paluster</name>
    <dbReference type="NCBI Taxonomy" id="2918883"/>
    <lineage>
        <taxon>Eukaryota</taxon>
        <taxon>Metamonada</taxon>
        <taxon>Carpediemonas-like organisms</taxon>
        <taxon>Aduncisulcus</taxon>
    </lineage>
</organism>
<dbReference type="InterPro" id="IPR006338">
    <property type="entry name" value="Thioredoxin/glutathione_Rdtase"/>
</dbReference>
<dbReference type="PROSITE" id="PS00076">
    <property type="entry name" value="PYRIDINE_REDOX_1"/>
    <property type="match status" value="1"/>
</dbReference>
<evidence type="ECO:0000313" key="14">
    <source>
        <dbReference type="EMBL" id="GKT31575.1"/>
    </source>
</evidence>
<keyword evidence="4 11" id="KW-0285">Flavoprotein</keyword>
<evidence type="ECO:0000256" key="3">
    <source>
        <dbReference type="ARBA" id="ARBA00012610"/>
    </source>
</evidence>
<accession>A0ABQ5KGB3</accession>
<dbReference type="Gene3D" id="3.50.50.60">
    <property type="entry name" value="FAD/NAD(P)-binding domain"/>
    <property type="match status" value="2"/>
</dbReference>
<dbReference type="Proteomes" id="UP001057375">
    <property type="component" value="Unassembled WGS sequence"/>
</dbReference>
<evidence type="ECO:0000256" key="9">
    <source>
        <dbReference type="ARBA" id="ARBA00023157"/>
    </source>
</evidence>
<evidence type="ECO:0000256" key="7">
    <source>
        <dbReference type="ARBA" id="ARBA00022933"/>
    </source>
</evidence>
<keyword evidence="8 11" id="KW-0560">Oxidoreductase</keyword>
<dbReference type="PRINTS" id="PR00411">
    <property type="entry name" value="PNDRDTASEI"/>
</dbReference>
<dbReference type="PANTHER" id="PTHR42737:SF8">
    <property type="entry name" value="THIOREDOXIN-DISULFIDE REDUCTASE"/>
    <property type="match status" value="1"/>
</dbReference>
<dbReference type="PIRSF" id="PIRSF000350">
    <property type="entry name" value="Mercury_reductase_MerA"/>
    <property type="match status" value="1"/>
</dbReference>
<keyword evidence="9" id="KW-1015">Disulfide bond</keyword>
<dbReference type="InterPro" id="IPR036188">
    <property type="entry name" value="FAD/NAD-bd_sf"/>
</dbReference>
<dbReference type="Pfam" id="PF07992">
    <property type="entry name" value="Pyr_redox_2"/>
    <property type="match status" value="1"/>
</dbReference>
<evidence type="ECO:0000256" key="2">
    <source>
        <dbReference type="ARBA" id="ARBA00007532"/>
    </source>
</evidence>
<dbReference type="SUPFAM" id="SSF55424">
    <property type="entry name" value="FAD/NAD-linked reductases, dimerisation (C-terminal) domain"/>
    <property type="match status" value="1"/>
</dbReference>
<dbReference type="InterPro" id="IPR004099">
    <property type="entry name" value="Pyr_nucl-diS_OxRdtase_dimer"/>
</dbReference>
<dbReference type="NCBIfam" id="TIGR01438">
    <property type="entry name" value="TGR"/>
    <property type="match status" value="1"/>
</dbReference>
<dbReference type="InterPro" id="IPR023753">
    <property type="entry name" value="FAD/NAD-binding_dom"/>
</dbReference>
<dbReference type="InterPro" id="IPR001100">
    <property type="entry name" value="Pyr_nuc-diS_OxRdtase"/>
</dbReference>
<sequence length="505" mass="54939">MVEFEYDLAIIGGGSGGLAAASKAASYGAKVLIFDYVDPTPRGITWGVGGTCVNVGCVPKKLFHRAAVMKHDMEASAEAYGLGVHEPTLDWPTLQGNVTMHIRSVNFGYRMKFTRESITYKNERAKFIDAHTLEGTDREGNKATYTADKVLVAVGCRPKYSGVPGEKELCITSDDLFKITEAPGTVLVVGASYVALECAGFLKELGFPVTVMIRSIPLRGFDREFAEAVVTDLEKRGILFIRGMTPKSYEKVTSDKEEEPKEQVKVHFGPSASSEPDAEGVFDNVLVAIGRTPLTSSIGLDKVGVTVHERSKKILTDDYEKTCVDNIYAIGDCRHGVLELTPVAIRAGHVVSENLFSRIPMGKELLKVDYKDISTTVFTPLEYSSVGLSEEAAIAKYGEDKVEVFRTQFTPLEHTVPHLDEVSTVKIVVMRTDESIPFEKSKIVGLHYSGINAGEIMQGYGVSIRRGITKDQLDETIGIHPTTAEGLLDATMAGRVGGSFSKTSC</sequence>
<feature type="domain" description="Pyridine nucleotide-disulphide oxidoreductase dimerisation" evidence="12">
    <location>
        <begin position="373"/>
        <end position="488"/>
    </location>
</feature>
<proteinExistence type="inferred from homology"/>
<keyword evidence="5 11" id="KW-0274">FAD</keyword>
<dbReference type="Gene3D" id="3.30.390.30">
    <property type="match status" value="1"/>
</dbReference>
<gene>
    <name evidence="14" type="ORF">ADUPG1_005979</name>
</gene>
<dbReference type="PANTHER" id="PTHR42737">
    <property type="entry name" value="GLUTATHIONE REDUCTASE"/>
    <property type="match status" value="1"/>
</dbReference>
<evidence type="ECO:0000256" key="1">
    <source>
        <dbReference type="ARBA" id="ARBA00001974"/>
    </source>
</evidence>
<comment type="caution">
    <text evidence="14">The sequence shown here is derived from an EMBL/GenBank/DDBJ whole genome shotgun (WGS) entry which is preliminary data.</text>
</comment>
<keyword evidence="6" id="KW-0521">NADP</keyword>
<keyword evidence="10 11" id="KW-0676">Redox-active center</keyword>
<evidence type="ECO:0000313" key="15">
    <source>
        <dbReference type="Proteomes" id="UP001057375"/>
    </source>
</evidence>
<dbReference type="Pfam" id="PF02852">
    <property type="entry name" value="Pyr_redox_dim"/>
    <property type="match status" value="1"/>
</dbReference>
<protein>
    <recommendedName>
        <fullName evidence="3">thioredoxin-disulfide reductase (NADPH)</fullName>
        <ecNumber evidence="3">1.8.1.9</ecNumber>
    </recommendedName>
</protein>
<comment type="similarity">
    <text evidence="2 11">Belongs to the class-I pyridine nucleotide-disulfide oxidoreductase family.</text>
</comment>
<evidence type="ECO:0000256" key="8">
    <source>
        <dbReference type="ARBA" id="ARBA00023002"/>
    </source>
</evidence>
<dbReference type="SUPFAM" id="SSF51905">
    <property type="entry name" value="FAD/NAD(P)-binding domain"/>
    <property type="match status" value="1"/>
</dbReference>
<reference evidence="14" key="1">
    <citation type="submission" date="2022-03" db="EMBL/GenBank/DDBJ databases">
        <title>Draft genome sequence of Aduncisulcus paluster, a free-living microaerophilic Fornicata.</title>
        <authorList>
            <person name="Yuyama I."/>
            <person name="Kume K."/>
            <person name="Tamura T."/>
            <person name="Inagaki Y."/>
            <person name="Hashimoto T."/>
        </authorList>
    </citation>
    <scope>NUCLEOTIDE SEQUENCE</scope>
    <source>
        <strain evidence="14">NY0171</strain>
    </source>
</reference>
<dbReference type="InterPro" id="IPR016156">
    <property type="entry name" value="FAD/NAD-linked_Rdtase_dimer_sf"/>
</dbReference>
<evidence type="ECO:0000259" key="12">
    <source>
        <dbReference type="Pfam" id="PF02852"/>
    </source>
</evidence>
<name>A0ABQ5KGB3_9EUKA</name>
<dbReference type="InterPro" id="IPR012999">
    <property type="entry name" value="Pyr_OxRdtase_I_AS"/>
</dbReference>
<evidence type="ECO:0000256" key="4">
    <source>
        <dbReference type="ARBA" id="ARBA00022630"/>
    </source>
</evidence>
<keyword evidence="7" id="KW-0712">Selenocysteine</keyword>
<comment type="cofactor">
    <cofactor evidence="1">
        <name>FAD</name>
        <dbReference type="ChEBI" id="CHEBI:57692"/>
    </cofactor>
</comment>
<evidence type="ECO:0000256" key="5">
    <source>
        <dbReference type="ARBA" id="ARBA00022827"/>
    </source>
</evidence>
<dbReference type="PRINTS" id="PR00368">
    <property type="entry name" value="FADPNR"/>
</dbReference>
<feature type="domain" description="FAD/NAD(P)-binding" evidence="13">
    <location>
        <begin position="6"/>
        <end position="348"/>
    </location>
</feature>
<evidence type="ECO:0000256" key="11">
    <source>
        <dbReference type="RuleBase" id="RU003691"/>
    </source>
</evidence>
<evidence type="ECO:0000256" key="10">
    <source>
        <dbReference type="ARBA" id="ARBA00023284"/>
    </source>
</evidence>
<evidence type="ECO:0000256" key="6">
    <source>
        <dbReference type="ARBA" id="ARBA00022857"/>
    </source>
</evidence>
<dbReference type="EC" id="1.8.1.9" evidence="3"/>